<evidence type="ECO:0000256" key="4">
    <source>
        <dbReference type="ARBA" id="ARBA00023125"/>
    </source>
</evidence>
<comment type="similarity">
    <text evidence="2">Belongs to the replication factor A protein 2 family.</text>
</comment>
<gene>
    <name evidence="8 10" type="ORF">P152DRAFT_469314</name>
</gene>
<evidence type="ECO:0000256" key="1">
    <source>
        <dbReference type="ARBA" id="ARBA00004123"/>
    </source>
</evidence>
<feature type="domain" description="Replication protein A C-terminal" evidence="7">
    <location>
        <begin position="146"/>
        <end position="247"/>
    </location>
</feature>
<dbReference type="GO" id="GO:0000781">
    <property type="term" value="C:chromosome, telomeric region"/>
    <property type="evidence" value="ECO:0007669"/>
    <property type="project" value="TreeGrafter"/>
</dbReference>
<evidence type="ECO:0000256" key="2">
    <source>
        <dbReference type="ARBA" id="ARBA00007815"/>
    </source>
</evidence>
<protein>
    <submittedName>
        <fullName evidence="8 10">Replication protein A, subunit RPA32</fullName>
    </submittedName>
</protein>
<dbReference type="RefSeq" id="XP_033538410.1">
    <property type="nucleotide sequence ID" value="XM_033680889.1"/>
</dbReference>
<sequence>MANGSQTSPGSASKAYAKDTLRPVTIKQILDAKSLGDDQFEIDGAAIGQVTFVAQIRNISTQATNVTYKVEDGTGGLDVKYWLDTEKQEMDAEGKKSSALVENGYCRVFGKLKEFNGKKHVGTTIIRAVTDLNEIQYHLLEATSVHMYFTKGPLDKSGIPKNATSGAQNAGVNNDMNNATNTGTGPQVPPGSSTRAKKLFAEIQSSGVTEGLHIHDLATRMRMNLKETQDAAEELAGLGLIFTTVDDSTWAILDM</sequence>
<keyword evidence="4" id="KW-0238">DNA-binding</keyword>
<feature type="region of interest" description="Disordered" evidence="6">
    <location>
        <begin position="159"/>
        <end position="193"/>
    </location>
</feature>
<dbReference type="PANTHER" id="PTHR13989">
    <property type="entry name" value="REPLICATION PROTEIN A-RELATED"/>
    <property type="match status" value="1"/>
</dbReference>
<dbReference type="PIRSF" id="PIRSF036949">
    <property type="entry name" value="RPA32"/>
    <property type="match status" value="1"/>
</dbReference>
<dbReference type="GO" id="GO:0000724">
    <property type="term" value="P:double-strand break repair via homologous recombination"/>
    <property type="evidence" value="ECO:0007669"/>
    <property type="project" value="TreeGrafter"/>
</dbReference>
<keyword evidence="9" id="KW-1185">Reference proteome</keyword>
<dbReference type="GO" id="GO:0006260">
    <property type="term" value="P:DNA replication"/>
    <property type="evidence" value="ECO:0007669"/>
    <property type="project" value="UniProtKB-KW"/>
</dbReference>
<evidence type="ECO:0000256" key="6">
    <source>
        <dbReference type="SAM" id="MobiDB-lite"/>
    </source>
</evidence>
<evidence type="ECO:0000313" key="8">
    <source>
        <dbReference type="EMBL" id="KAF1816779.1"/>
    </source>
</evidence>
<dbReference type="Pfam" id="PF08784">
    <property type="entry name" value="RPA_C"/>
    <property type="match status" value="1"/>
</dbReference>
<dbReference type="EMBL" id="ML975149">
    <property type="protein sequence ID" value="KAF1816779.1"/>
    <property type="molecule type" value="Genomic_DNA"/>
</dbReference>
<dbReference type="SUPFAM" id="SSF50249">
    <property type="entry name" value="Nucleic acid-binding proteins"/>
    <property type="match status" value="1"/>
</dbReference>
<dbReference type="InterPro" id="IPR014646">
    <property type="entry name" value="Rfa2/RPA32"/>
</dbReference>
<keyword evidence="3" id="KW-0235">DNA replication</keyword>
<dbReference type="GO" id="GO:0006289">
    <property type="term" value="P:nucleotide-excision repair"/>
    <property type="evidence" value="ECO:0007669"/>
    <property type="project" value="TreeGrafter"/>
</dbReference>
<dbReference type="InterPro" id="IPR036388">
    <property type="entry name" value="WH-like_DNA-bd_sf"/>
</dbReference>
<proteinExistence type="inferred from homology"/>
<reference evidence="10" key="2">
    <citation type="submission" date="2020-04" db="EMBL/GenBank/DDBJ databases">
        <authorList>
            <consortium name="NCBI Genome Project"/>
        </authorList>
    </citation>
    <scope>NUCLEOTIDE SEQUENCE</scope>
    <source>
        <strain evidence="10">CBS 781.70</strain>
    </source>
</reference>
<dbReference type="Gene3D" id="1.10.10.10">
    <property type="entry name" value="Winged helix-like DNA-binding domain superfamily/Winged helix DNA-binding domain"/>
    <property type="match status" value="1"/>
</dbReference>
<evidence type="ECO:0000256" key="3">
    <source>
        <dbReference type="ARBA" id="ARBA00022705"/>
    </source>
</evidence>
<dbReference type="InterPro" id="IPR036390">
    <property type="entry name" value="WH_DNA-bd_sf"/>
</dbReference>
<accession>A0A6G1GFY3</accession>
<dbReference type="AlphaFoldDB" id="A0A6G1GFY3"/>
<evidence type="ECO:0000256" key="5">
    <source>
        <dbReference type="ARBA" id="ARBA00023242"/>
    </source>
</evidence>
<comment type="subcellular location">
    <subcellularLocation>
        <location evidence="1">Nucleus</location>
    </subcellularLocation>
</comment>
<reference evidence="10" key="3">
    <citation type="submission" date="2025-04" db="UniProtKB">
        <authorList>
            <consortium name="RefSeq"/>
        </authorList>
    </citation>
    <scope>IDENTIFICATION</scope>
    <source>
        <strain evidence="10">CBS 781.70</strain>
    </source>
</reference>
<dbReference type="GO" id="GO:0035861">
    <property type="term" value="C:site of double-strand break"/>
    <property type="evidence" value="ECO:0007669"/>
    <property type="project" value="TreeGrafter"/>
</dbReference>
<dbReference type="InterPro" id="IPR014892">
    <property type="entry name" value="RPA_C"/>
</dbReference>
<evidence type="ECO:0000259" key="7">
    <source>
        <dbReference type="Pfam" id="PF08784"/>
    </source>
</evidence>
<dbReference type="PANTHER" id="PTHR13989:SF16">
    <property type="entry name" value="REPLICATION PROTEIN A2"/>
    <property type="match status" value="1"/>
</dbReference>
<evidence type="ECO:0000313" key="10">
    <source>
        <dbReference type="RefSeq" id="XP_033538410.1"/>
    </source>
</evidence>
<dbReference type="Proteomes" id="UP000504638">
    <property type="component" value="Unplaced"/>
</dbReference>
<reference evidence="8 10" key="1">
    <citation type="submission" date="2020-01" db="EMBL/GenBank/DDBJ databases">
        <authorList>
            <consortium name="DOE Joint Genome Institute"/>
            <person name="Haridas S."/>
            <person name="Albert R."/>
            <person name="Binder M."/>
            <person name="Bloem J."/>
            <person name="Labutti K."/>
            <person name="Salamov A."/>
            <person name="Andreopoulos B."/>
            <person name="Baker S.E."/>
            <person name="Barry K."/>
            <person name="Bills G."/>
            <person name="Bluhm B.H."/>
            <person name="Cannon C."/>
            <person name="Castanera R."/>
            <person name="Culley D.E."/>
            <person name="Daum C."/>
            <person name="Ezra D."/>
            <person name="Gonzalez J.B."/>
            <person name="Henrissat B."/>
            <person name="Kuo A."/>
            <person name="Liang C."/>
            <person name="Lipzen A."/>
            <person name="Lutzoni F."/>
            <person name="Magnuson J."/>
            <person name="Mondo S."/>
            <person name="Nolan M."/>
            <person name="Ohm R."/>
            <person name="Pangilinan J."/>
            <person name="Park H.-J."/>
            <person name="Ramirez L."/>
            <person name="Alfaro M."/>
            <person name="Sun H."/>
            <person name="Tritt A."/>
            <person name="Yoshinaga Y."/>
            <person name="Zwiers L.-H."/>
            <person name="Turgeon B.G."/>
            <person name="Goodwin S.B."/>
            <person name="Spatafora J.W."/>
            <person name="Crous P.W."/>
            <person name="Grigoriev I.V."/>
        </authorList>
    </citation>
    <scope>NUCLEOTIDE SEQUENCE</scope>
    <source>
        <strain evidence="8 10">CBS 781.70</strain>
    </source>
</reference>
<dbReference type="GeneID" id="54421459"/>
<organism evidence="8">
    <name type="scientific">Eremomyces bilateralis CBS 781.70</name>
    <dbReference type="NCBI Taxonomy" id="1392243"/>
    <lineage>
        <taxon>Eukaryota</taxon>
        <taxon>Fungi</taxon>
        <taxon>Dikarya</taxon>
        <taxon>Ascomycota</taxon>
        <taxon>Pezizomycotina</taxon>
        <taxon>Dothideomycetes</taxon>
        <taxon>Dothideomycetes incertae sedis</taxon>
        <taxon>Eremomycetales</taxon>
        <taxon>Eremomycetaceae</taxon>
        <taxon>Eremomyces</taxon>
    </lineage>
</organism>
<dbReference type="InterPro" id="IPR012340">
    <property type="entry name" value="NA-bd_OB-fold"/>
</dbReference>
<dbReference type="InterPro" id="IPR040260">
    <property type="entry name" value="RFA2-like"/>
</dbReference>
<feature type="compositionally biased region" description="Polar residues" evidence="6">
    <location>
        <begin position="162"/>
        <end position="193"/>
    </location>
</feature>
<dbReference type="SUPFAM" id="SSF46785">
    <property type="entry name" value="Winged helix' DNA-binding domain"/>
    <property type="match status" value="1"/>
</dbReference>
<evidence type="ECO:0000313" key="9">
    <source>
        <dbReference type="Proteomes" id="UP000504638"/>
    </source>
</evidence>
<name>A0A6G1GFY3_9PEZI</name>
<dbReference type="CDD" id="cd04478">
    <property type="entry name" value="RPA2_DBD_D"/>
    <property type="match status" value="1"/>
</dbReference>
<keyword evidence="5" id="KW-0539">Nucleus</keyword>
<dbReference type="OrthoDB" id="25571at2759"/>
<dbReference type="GO" id="GO:0005662">
    <property type="term" value="C:DNA replication factor A complex"/>
    <property type="evidence" value="ECO:0007669"/>
    <property type="project" value="TreeGrafter"/>
</dbReference>
<dbReference type="GO" id="GO:0003697">
    <property type="term" value="F:single-stranded DNA binding"/>
    <property type="evidence" value="ECO:0007669"/>
    <property type="project" value="TreeGrafter"/>
</dbReference>
<dbReference type="Gene3D" id="2.40.50.140">
    <property type="entry name" value="Nucleic acid-binding proteins"/>
    <property type="match status" value="1"/>
</dbReference>